<evidence type="ECO:0000256" key="3">
    <source>
        <dbReference type="ARBA" id="ARBA00023015"/>
    </source>
</evidence>
<keyword evidence="5" id="KW-0804">Transcription</keyword>
<evidence type="ECO:0000313" key="9">
    <source>
        <dbReference type="Proteomes" id="UP000282321"/>
    </source>
</evidence>
<dbReference type="InterPro" id="IPR011006">
    <property type="entry name" value="CheY-like_superfamily"/>
</dbReference>
<keyword evidence="1 6" id="KW-0597">Phosphoprotein</keyword>
<keyword evidence="2" id="KW-0902">Two-component regulatory system</keyword>
<proteinExistence type="predicted"/>
<protein>
    <submittedName>
        <fullName evidence="8">Response regulator</fullName>
    </submittedName>
</protein>
<dbReference type="InterPro" id="IPR001789">
    <property type="entry name" value="Sig_transdc_resp-reg_receiver"/>
</dbReference>
<dbReference type="PANTHER" id="PTHR44591:SF14">
    <property type="entry name" value="PROTEIN PILG"/>
    <property type="match status" value="1"/>
</dbReference>
<feature type="domain" description="Response regulatory" evidence="7">
    <location>
        <begin position="3"/>
        <end position="119"/>
    </location>
</feature>
<organism evidence="8 9">
    <name type="scientific">candidate division TA06 bacterium</name>
    <dbReference type="NCBI Taxonomy" id="2250710"/>
    <lineage>
        <taxon>Bacteria</taxon>
        <taxon>Bacteria division TA06</taxon>
    </lineage>
</organism>
<evidence type="ECO:0000256" key="1">
    <source>
        <dbReference type="ARBA" id="ARBA00022553"/>
    </source>
</evidence>
<evidence type="ECO:0000256" key="4">
    <source>
        <dbReference type="ARBA" id="ARBA00023125"/>
    </source>
</evidence>
<comment type="caution">
    <text evidence="8">The sequence shown here is derived from an EMBL/GenBank/DDBJ whole genome shotgun (WGS) entry which is preliminary data.</text>
</comment>
<dbReference type="PANTHER" id="PTHR44591">
    <property type="entry name" value="STRESS RESPONSE REGULATOR PROTEIN 1"/>
    <property type="match status" value="1"/>
</dbReference>
<dbReference type="FunFam" id="3.40.50.2300:FF:000001">
    <property type="entry name" value="DNA-binding response regulator PhoB"/>
    <property type="match status" value="1"/>
</dbReference>
<evidence type="ECO:0000259" key="7">
    <source>
        <dbReference type="PROSITE" id="PS50110"/>
    </source>
</evidence>
<name>A0A660SB60_UNCT6</name>
<accession>A0A660SB60</accession>
<evidence type="ECO:0000256" key="2">
    <source>
        <dbReference type="ARBA" id="ARBA00023012"/>
    </source>
</evidence>
<keyword evidence="4" id="KW-0238">DNA-binding</keyword>
<dbReference type="Gene3D" id="3.40.50.2300">
    <property type="match status" value="1"/>
</dbReference>
<dbReference type="CDD" id="cd17574">
    <property type="entry name" value="REC_OmpR"/>
    <property type="match status" value="1"/>
</dbReference>
<dbReference type="GO" id="GO:0000160">
    <property type="term" value="P:phosphorelay signal transduction system"/>
    <property type="evidence" value="ECO:0007669"/>
    <property type="project" value="UniProtKB-KW"/>
</dbReference>
<reference evidence="8 9" key="1">
    <citation type="submission" date="2018-06" db="EMBL/GenBank/DDBJ databases">
        <title>Extensive metabolic versatility and redundancy in microbially diverse, dynamic hydrothermal sediments.</title>
        <authorList>
            <person name="Dombrowski N."/>
            <person name="Teske A."/>
            <person name="Baker B.J."/>
        </authorList>
    </citation>
    <scope>NUCLEOTIDE SEQUENCE [LARGE SCALE GENOMIC DNA]</scope>
    <source>
        <strain evidence="8">B35_G9</strain>
    </source>
</reference>
<dbReference type="GO" id="GO:0003677">
    <property type="term" value="F:DNA binding"/>
    <property type="evidence" value="ECO:0007669"/>
    <property type="project" value="UniProtKB-KW"/>
</dbReference>
<evidence type="ECO:0000313" key="8">
    <source>
        <dbReference type="EMBL" id="RKX67979.1"/>
    </source>
</evidence>
<feature type="modified residue" description="4-aspartylphosphate" evidence="6">
    <location>
        <position position="52"/>
    </location>
</feature>
<dbReference type="PROSITE" id="PS50110">
    <property type="entry name" value="RESPONSE_REGULATORY"/>
    <property type="match status" value="1"/>
</dbReference>
<dbReference type="SUPFAM" id="SSF52172">
    <property type="entry name" value="CheY-like"/>
    <property type="match status" value="1"/>
</dbReference>
<dbReference type="AlphaFoldDB" id="A0A660SB60"/>
<dbReference type="Pfam" id="PF00072">
    <property type="entry name" value="Response_reg"/>
    <property type="match status" value="1"/>
</dbReference>
<dbReference type="Proteomes" id="UP000282321">
    <property type="component" value="Unassembled WGS sequence"/>
</dbReference>
<dbReference type="InterPro" id="IPR050595">
    <property type="entry name" value="Bact_response_regulator"/>
</dbReference>
<sequence>MANILIIDDDRFLLDILSFTLKKAGYDILTAMDGNEALQIIENDTPDLVISDIMMPNMDGYTMLEKIRNNPKTISTKVIFLSAKGNPKDIEKGYNLGVNAYITKPFNLQELLEKIENQLKS</sequence>
<evidence type="ECO:0000256" key="6">
    <source>
        <dbReference type="PROSITE-ProRule" id="PRU00169"/>
    </source>
</evidence>
<dbReference type="EMBL" id="QNBC01000005">
    <property type="protein sequence ID" value="RKX67979.1"/>
    <property type="molecule type" value="Genomic_DNA"/>
</dbReference>
<gene>
    <name evidence="8" type="ORF">DRP44_00795</name>
</gene>
<dbReference type="SMART" id="SM00448">
    <property type="entry name" value="REC"/>
    <property type="match status" value="1"/>
</dbReference>
<keyword evidence="3" id="KW-0805">Transcription regulation</keyword>
<evidence type="ECO:0000256" key="5">
    <source>
        <dbReference type="ARBA" id="ARBA00023163"/>
    </source>
</evidence>